<feature type="compositionally biased region" description="Basic and acidic residues" evidence="1">
    <location>
        <begin position="140"/>
        <end position="158"/>
    </location>
</feature>
<proteinExistence type="predicted"/>
<evidence type="ECO:0000313" key="3">
    <source>
        <dbReference type="Proteomes" id="UP001175226"/>
    </source>
</evidence>
<keyword evidence="3" id="KW-1185">Reference proteome</keyword>
<evidence type="ECO:0000313" key="2">
    <source>
        <dbReference type="EMBL" id="KAK0437651.1"/>
    </source>
</evidence>
<evidence type="ECO:0000256" key="1">
    <source>
        <dbReference type="SAM" id="MobiDB-lite"/>
    </source>
</evidence>
<dbReference type="EMBL" id="JAUEPT010000047">
    <property type="protein sequence ID" value="KAK0437651.1"/>
    <property type="molecule type" value="Genomic_DNA"/>
</dbReference>
<reference evidence="2" key="1">
    <citation type="submission" date="2023-06" db="EMBL/GenBank/DDBJ databases">
        <authorList>
            <consortium name="Lawrence Berkeley National Laboratory"/>
            <person name="Ahrendt S."/>
            <person name="Sahu N."/>
            <person name="Indic B."/>
            <person name="Wong-Bajracharya J."/>
            <person name="Merenyi Z."/>
            <person name="Ke H.-M."/>
            <person name="Monk M."/>
            <person name="Kocsube S."/>
            <person name="Drula E."/>
            <person name="Lipzen A."/>
            <person name="Balint B."/>
            <person name="Henrissat B."/>
            <person name="Andreopoulos B."/>
            <person name="Martin F.M."/>
            <person name="Harder C.B."/>
            <person name="Rigling D."/>
            <person name="Ford K.L."/>
            <person name="Foster G.D."/>
            <person name="Pangilinan J."/>
            <person name="Papanicolaou A."/>
            <person name="Barry K."/>
            <person name="LaButti K."/>
            <person name="Viragh M."/>
            <person name="Koriabine M."/>
            <person name="Yan M."/>
            <person name="Riley R."/>
            <person name="Champramary S."/>
            <person name="Plett K.L."/>
            <person name="Tsai I.J."/>
            <person name="Slot J."/>
            <person name="Sipos G."/>
            <person name="Plett J."/>
            <person name="Nagy L.G."/>
            <person name="Grigoriev I.V."/>
        </authorList>
    </citation>
    <scope>NUCLEOTIDE SEQUENCE</scope>
    <source>
        <strain evidence="2">FPL87.14</strain>
    </source>
</reference>
<name>A0AA39J9E4_9AGAR</name>
<gene>
    <name evidence="2" type="ORF">EV421DRAFT_1907150</name>
</gene>
<organism evidence="2 3">
    <name type="scientific">Armillaria borealis</name>
    <dbReference type="NCBI Taxonomy" id="47425"/>
    <lineage>
        <taxon>Eukaryota</taxon>
        <taxon>Fungi</taxon>
        <taxon>Dikarya</taxon>
        <taxon>Basidiomycota</taxon>
        <taxon>Agaricomycotina</taxon>
        <taxon>Agaricomycetes</taxon>
        <taxon>Agaricomycetidae</taxon>
        <taxon>Agaricales</taxon>
        <taxon>Marasmiineae</taxon>
        <taxon>Physalacriaceae</taxon>
        <taxon>Armillaria</taxon>
    </lineage>
</organism>
<dbReference type="AlphaFoldDB" id="A0AA39J9E4"/>
<comment type="caution">
    <text evidence="2">The sequence shown here is derived from an EMBL/GenBank/DDBJ whole genome shotgun (WGS) entry which is preliminary data.</text>
</comment>
<accession>A0AA39J9E4</accession>
<sequence>MSSHRSPAIEPAPALSKSPNLLSGGDISGSSPLRSTADHDRHLTSVTGAAGETRNVVSSSEHTMVEAKEGCVNSYSSSLYRFVHRNTLRDDRPDGSTSNDAMSKYLSDVVNFVSHLRKSNTFPSTGVIEEPLFHSLENLGSRDEQCRDSNNEAPEERPSSPTSDVLSPDFSPTGIIGSKTDQESSGKPVSSPIPHTLSSEDVAFNSDSGADPPPPVDDIPSTGASSIIVANESSPDHSLYAAQLPYSRAASTTDGQSSPESAVDDGVLEDTDLKPDMLESGFAGYDDIKEDIATDLPVLTLEGIKGTGSPEEIIECLHGICSNCPTTPERSRVNVVSGSETLANVSDAAPGSMVKIGMGKPTLSLENGRFCTIEHLCKFLEALPHVAVLNFQEVLVESVESLQHNMQWSFDYITHLDIFNTLFESINIIADLLCCLPSLTTCSLRAILIHMKTEIESRLTECNKLKVVEILVHGVETHSMGEITKLLFQPDNDASLFDKSVVEK</sequence>
<dbReference type="Proteomes" id="UP001175226">
    <property type="component" value="Unassembled WGS sequence"/>
</dbReference>
<protein>
    <submittedName>
        <fullName evidence="2">Uncharacterized protein</fullName>
    </submittedName>
</protein>
<feature type="region of interest" description="Disordered" evidence="1">
    <location>
        <begin position="138"/>
        <end position="223"/>
    </location>
</feature>
<feature type="region of interest" description="Disordered" evidence="1">
    <location>
        <begin position="1"/>
        <end position="42"/>
    </location>
</feature>